<evidence type="ECO:0000313" key="3">
    <source>
        <dbReference type="Proteomes" id="UP000019442"/>
    </source>
</evidence>
<dbReference type="EMBL" id="CP007268">
    <property type="protein sequence ID" value="AHK78528.1"/>
    <property type="molecule type" value="Genomic_DNA"/>
</dbReference>
<proteinExistence type="predicted"/>
<evidence type="ECO:0000313" key="2">
    <source>
        <dbReference type="EMBL" id="AHK78528.1"/>
    </source>
</evidence>
<accession>W8KH80</accession>
<dbReference type="InterPro" id="IPR048469">
    <property type="entry name" value="YchJ-like_M"/>
</dbReference>
<sequence length="132" mass="14917">MRSRYTAFVEGRTDYLLDTWLPRTRPPLLDLEPNQQWLGLSIRATSAGGVGDERGEVEFVARSRINRLRVHQGLSLGPAQRPSLRDKKSRSTVSLPISRYRVSISSWVFWAALPPPLPSKIPVALSSNSRRH</sequence>
<keyword evidence="3" id="KW-1185">Reference proteome</keyword>
<dbReference type="Gene3D" id="3.10.450.50">
    <property type="match status" value="1"/>
</dbReference>
<protein>
    <recommendedName>
        <fullName evidence="1">YchJ-like middle NTF2-like domain-containing protein</fullName>
    </recommendedName>
</protein>
<dbReference type="KEGG" id="hhc:M911_04250"/>
<dbReference type="AlphaFoldDB" id="W8KH80"/>
<organism evidence="2 3">
    <name type="scientific">Ectothiorhodospira haloalkaliphila</name>
    <dbReference type="NCBI Taxonomy" id="421628"/>
    <lineage>
        <taxon>Bacteria</taxon>
        <taxon>Pseudomonadati</taxon>
        <taxon>Pseudomonadota</taxon>
        <taxon>Gammaproteobacteria</taxon>
        <taxon>Chromatiales</taxon>
        <taxon>Ectothiorhodospiraceae</taxon>
        <taxon>Ectothiorhodospira</taxon>
    </lineage>
</organism>
<reference evidence="3" key="2">
    <citation type="submission" date="2014-02" db="EMBL/GenBank/DDBJ databases">
        <title>Draft Genome Sequence of extremely halophilic bacteria Halorhodospira halochloris.</title>
        <authorList>
            <person name="Singh K.S."/>
        </authorList>
    </citation>
    <scope>NUCLEOTIDE SEQUENCE [LARGE SCALE GENOMIC DNA]</scope>
    <source>
        <strain evidence="3">A</strain>
    </source>
</reference>
<dbReference type="HOGENOM" id="CLU_1914129_0_0_6"/>
<dbReference type="InterPro" id="IPR032710">
    <property type="entry name" value="NTF2-like_dom_sf"/>
</dbReference>
<gene>
    <name evidence="2" type="ORF">M911_04250</name>
</gene>
<dbReference type="SUPFAM" id="SSF54427">
    <property type="entry name" value="NTF2-like"/>
    <property type="match status" value="1"/>
</dbReference>
<reference evidence="2 3" key="1">
    <citation type="journal article" date="2014" name="J Genomics">
        <title>Draft Genome Sequence of the Extremely Halophilic Phototrophic Purple Sulfur Bacterium Halorhodospira halochloris.</title>
        <authorList>
            <person name="Singh K.S."/>
            <person name="Kirksey J."/>
            <person name="Hoff W.D."/>
            <person name="Deole R."/>
        </authorList>
    </citation>
    <scope>NUCLEOTIDE SEQUENCE [LARGE SCALE GENOMIC DNA]</scope>
    <source>
        <strain evidence="2 3">A</strain>
    </source>
</reference>
<evidence type="ECO:0000259" key="1">
    <source>
        <dbReference type="Pfam" id="PF17775"/>
    </source>
</evidence>
<name>W8KH80_9GAMM</name>
<dbReference type="Pfam" id="PF17775">
    <property type="entry name" value="YchJ_M-like"/>
    <property type="match status" value="1"/>
</dbReference>
<dbReference type="Proteomes" id="UP000019442">
    <property type="component" value="Chromosome"/>
</dbReference>
<feature type="domain" description="YchJ-like middle NTF2-like" evidence="1">
    <location>
        <begin position="1"/>
        <end position="66"/>
    </location>
</feature>